<reference evidence="1 2" key="1">
    <citation type="submission" date="2019-07" db="EMBL/GenBank/DDBJ databases">
        <title>Genome sequencing of KACC 19320.</title>
        <authorList>
            <person name="Heo J."/>
            <person name="Kim S.-J."/>
            <person name="Kim J.-S."/>
            <person name="Hong S.-B."/>
            <person name="Kwon S.-W."/>
        </authorList>
    </citation>
    <scope>NUCLEOTIDE SEQUENCE [LARGE SCALE GENOMIC DNA]</scope>
    <source>
        <strain evidence="1 2">KACC 19320</strain>
    </source>
</reference>
<accession>A0A514Z718</accession>
<proteinExistence type="predicted"/>
<protein>
    <submittedName>
        <fullName evidence="1">Uncharacterized protein</fullName>
    </submittedName>
</protein>
<evidence type="ECO:0000313" key="2">
    <source>
        <dbReference type="Proteomes" id="UP000315128"/>
    </source>
</evidence>
<dbReference type="EMBL" id="CP041356">
    <property type="protein sequence ID" value="QDK70398.1"/>
    <property type="molecule type" value="Genomic_DNA"/>
</dbReference>
<name>A0A514Z718_9LACT</name>
<evidence type="ECO:0000313" key="1">
    <source>
        <dbReference type="EMBL" id="QDK70398.1"/>
    </source>
</evidence>
<sequence length="140" mass="15201">MKKQASAEDASKVAPILKDKVVNPRDSGVALVANTIFDESELMRITNSKEFIATLRNKVFTNTKASLYNFNSSIKGFEIAKKEFDALKLADVKTYPSGTIVGKLPNGDIVNLHPGSSVGGAPSLEIQSSLDKTINIKIRY</sequence>
<dbReference type="Proteomes" id="UP000315128">
    <property type="component" value="Chromosome"/>
</dbReference>
<dbReference type="OrthoDB" id="2806194at2"/>
<dbReference type="RefSeq" id="WP_142766010.1">
    <property type="nucleotide sequence ID" value="NZ_CP041356.1"/>
</dbReference>
<gene>
    <name evidence="1" type="ORF">FLP15_03445</name>
</gene>
<dbReference type="AlphaFoldDB" id="A0A514Z718"/>
<dbReference type="KEGG" id="lack:FLP15_03445"/>
<organism evidence="1 2">
    <name type="scientific">Lactococcus protaetiae</name>
    <dbReference type="NCBI Taxonomy" id="2592653"/>
    <lineage>
        <taxon>Bacteria</taxon>
        <taxon>Bacillati</taxon>
        <taxon>Bacillota</taxon>
        <taxon>Bacilli</taxon>
        <taxon>Lactobacillales</taxon>
        <taxon>Streptococcaceae</taxon>
        <taxon>Lactococcus</taxon>
    </lineage>
</organism>
<keyword evidence="2" id="KW-1185">Reference proteome</keyword>